<evidence type="ECO:0000313" key="4">
    <source>
        <dbReference type="Proteomes" id="UP001321506"/>
    </source>
</evidence>
<evidence type="ECO:0000256" key="1">
    <source>
        <dbReference type="SAM" id="Coils"/>
    </source>
</evidence>
<dbReference type="EMBL" id="JASATX010000002">
    <property type="protein sequence ID" value="MDI2098360.1"/>
    <property type="molecule type" value="Genomic_DNA"/>
</dbReference>
<evidence type="ECO:0000313" key="3">
    <source>
        <dbReference type="EMBL" id="MDI2098360.1"/>
    </source>
</evidence>
<dbReference type="AlphaFoldDB" id="A0AAW6T3G4"/>
<feature type="coiled-coil region" evidence="1">
    <location>
        <begin position="1"/>
        <end position="42"/>
    </location>
</feature>
<dbReference type="InterPro" id="IPR022062">
    <property type="entry name" value="DUF3618"/>
</dbReference>
<sequence>MNDTERLAADAAARRADLEATLDELEDKLNVKKQARIAIERARLSFKRDPVPWVAGGAAVVAAIVGLIVWRVSGDD</sequence>
<protein>
    <submittedName>
        <fullName evidence="3">DUF3618 domain-containing protein</fullName>
    </submittedName>
</protein>
<organism evidence="3 4">
    <name type="scientific">Ruicaihuangia caeni</name>
    <dbReference type="NCBI Taxonomy" id="3042517"/>
    <lineage>
        <taxon>Bacteria</taxon>
        <taxon>Bacillati</taxon>
        <taxon>Actinomycetota</taxon>
        <taxon>Actinomycetes</taxon>
        <taxon>Micrococcales</taxon>
        <taxon>Microbacteriaceae</taxon>
        <taxon>Ruicaihuangia</taxon>
    </lineage>
</organism>
<comment type="caution">
    <text evidence="3">The sequence shown here is derived from an EMBL/GenBank/DDBJ whole genome shotgun (WGS) entry which is preliminary data.</text>
</comment>
<reference evidence="3 4" key="1">
    <citation type="submission" date="2023-04" db="EMBL/GenBank/DDBJ databases">
        <title>Klugiella caeni sp. nov. isolated from the sludge of biochemical tank.</title>
        <authorList>
            <person name="Geng K."/>
        </authorList>
    </citation>
    <scope>NUCLEOTIDE SEQUENCE [LARGE SCALE GENOMIC DNA]</scope>
    <source>
        <strain evidence="3 4">YN-L-19</strain>
    </source>
</reference>
<keyword evidence="2" id="KW-1133">Transmembrane helix</keyword>
<dbReference type="RefSeq" id="WP_281488159.1">
    <property type="nucleotide sequence ID" value="NZ_CP159582.1"/>
</dbReference>
<name>A0AAW6T3G4_9MICO</name>
<keyword evidence="2" id="KW-0472">Membrane</keyword>
<gene>
    <name evidence="3" type="ORF">QF206_05200</name>
</gene>
<accession>A0AAW6T3G4</accession>
<feature type="transmembrane region" description="Helical" evidence="2">
    <location>
        <begin position="51"/>
        <end position="70"/>
    </location>
</feature>
<keyword evidence="1" id="KW-0175">Coiled coil</keyword>
<dbReference type="Proteomes" id="UP001321506">
    <property type="component" value="Unassembled WGS sequence"/>
</dbReference>
<keyword evidence="4" id="KW-1185">Reference proteome</keyword>
<evidence type="ECO:0000256" key="2">
    <source>
        <dbReference type="SAM" id="Phobius"/>
    </source>
</evidence>
<keyword evidence="2" id="KW-0812">Transmembrane</keyword>
<proteinExistence type="predicted"/>
<dbReference type="Pfam" id="PF12277">
    <property type="entry name" value="DUF3618"/>
    <property type="match status" value="1"/>
</dbReference>